<feature type="transmembrane region" description="Helical" evidence="1">
    <location>
        <begin position="90"/>
        <end position="112"/>
    </location>
</feature>
<keyword evidence="1" id="KW-0812">Transmembrane</keyword>
<feature type="transmembrane region" description="Helical" evidence="1">
    <location>
        <begin position="258"/>
        <end position="284"/>
    </location>
</feature>
<proteinExistence type="predicted"/>
<dbReference type="STRING" id="2074.BG845_03745"/>
<feature type="transmembrane region" description="Helical" evidence="1">
    <location>
        <begin position="305"/>
        <end position="324"/>
    </location>
</feature>
<feature type="transmembrane region" description="Helical" evidence="1">
    <location>
        <begin position="367"/>
        <end position="385"/>
    </location>
</feature>
<evidence type="ECO:0008006" key="4">
    <source>
        <dbReference type="Google" id="ProtNLM"/>
    </source>
</evidence>
<feature type="transmembrane region" description="Helical" evidence="1">
    <location>
        <begin position="336"/>
        <end position="355"/>
    </location>
</feature>
<reference evidence="2 3" key="1">
    <citation type="submission" date="2016-09" db="EMBL/GenBank/DDBJ databases">
        <title>Pseudonocardia autotrophica DSM535, a candidate organism with high potential of specific P450 cytochromes.</title>
        <authorList>
            <person name="Grumaz C."/>
            <person name="Vainshtein Y."/>
            <person name="Kirstahler P."/>
            <person name="Sohn K."/>
        </authorList>
    </citation>
    <scope>NUCLEOTIDE SEQUENCE [LARGE SCALE GENOMIC DNA]</scope>
    <source>
        <strain evidence="2 3">DSM 535</strain>
    </source>
</reference>
<gene>
    <name evidence="2" type="ORF">BG845_03745</name>
</gene>
<dbReference type="RefSeq" id="WP_085913955.1">
    <property type="nucleotide sequence ID" value="NZ_AP018920.1"/>
</dbReference>
<feature type="transmembrane region" description="Helical" evidence="1">
    <location>
        <begin position="158"/>
        <end position="179"/>
    </location>
</feature>
<evidence type="ECO:0000313" key="3">
    <source>
        <dbReference type="Proteomes" id="UP000194360"/>
    </source>
</evidence>
<feature type="transmembrane region" description="Helical" evidence="1">
    <location>
        <begin position="185"/>
        <end position="207"/>
    </location>
</feature>
<dbReference type="AlphaFoldDB" id="A0A1Y2MUN7"/>
<protein>
    <recommendedName>
        <fullName evidence="4">Polysaccharide biosynthesis protein</fullName>
    </recommendedName>
</protein>
<keyword evidence="1" id="KW-1133">Transmembrane helix</keyword>
<organism evidence="2 3">
    <name type="scientific">Pseudonocardia autotrophica</name>
    <name type="common">Amycolata autotrophica</name>
    <name type="synonym">Nocardia autotrophica</name>
    <dbReference type="NCBI Taxonomy" id="2074"/>
    <lineage>
        <taxon>Bacteria</taxon>
        <taxon>Bacillati</taxon>
        <taxon>Actinomycetota</taxon>
        <taxon>Actinomycetes</taxon>
        <taxon>Pseudonocardiales</taxon>
        <taxon>Pseudonocardiaceae</taxon>
        <taxon>Pseudonocardia</taxon>
    </lineage>
</organism>
<evidence type="ECO:0000313" key="2">
    <source>
        <dbReference type="EMBL" id="OSY38873.1"/>
    </source>
</evidence>
<dbReference type="Proteomes" id="UP000194360">
    <property type="component" value="Unassembled WGS sequence"/>
</dbReference>
<feature type="transmembrane region" description="Helical" evidence="1">
    <location>
        <begin position="124"/>
        <end position="151"/>
    </location>
</feature>
<accession>A0A1Y2MUN7</accession>
<keyword evidence="3" id="KW-1185">Reference proteome</keyword>
<feature type="transmembrane region" description="Helical" evidence="1">
    <location>
        <begin position="20"/>
        <end position="43"/>
    </location>
</feature>
<feature type="transmembrane region" description="Helical" evidence="1">
    <location>
        <begin position="228"/>
        <end position="246"/>
    </location>
</feature>
<dbReference type="OrthoDB" id="3579243at2"/>
<feature type="transmembrane region" description="Helical" evidence="1">
    <location>
        <begin position="397"/>
        <end position="417"/>
    </location>
</feature>
<keyword evidence="1" id="KW-0472">Membrane</keyword>
<name>A0A1Y2MUN7_PSEAH</name>
<sequence length="423" mass="44428">MAPPPPAVERRGGGGLGDSLALTLTSAFNSVAGLIGFVIAAWLMPQDEVGRATEFVSAMQLIGGAAQLNLGIGLMRWLPGAGRRSVRLVFGSLLLIMPLSGLVGLCYGLIVPRVAEIAAGDGPFGWGLLLLVLGCAGWGVFVVHDFVLVAIGRPWLAVWRSGTFAVARIGLLAVLGAGLASQGMVLSWVIPVVVWIAVGTVVLWFVVRRFAAAGPVGTLPSRASMAAFLAPTAVAQFGAVLLYNQIPLLANFRMGNEIGAVFFIAWQATVVVDTAAVFFTNSLAVQTAREPHRAAELARATRRRMLMVFVPLLVLGAALGWPVLRVLGEGYPVGAPVLAALMVGVLFRLVVVFELARRQADGDGFGYARLSLLNSGLVVVFAWLVPLPDPATTHPALVMLPFVVGYVVVQAAFAALVGRRGAR</sequence>
<comment type="caution">
    <text evidence="2">The sequence shown here is derived from an EMBL/GenBank/DDBJ whole genome shotgun (WGS) entry which is preliminary data.</text>
</comment>
<evidence type="ECO:0000256" key="1">
    <source>
        <dbReference type="SAM" id="Phobius"/>
    </source>
</evidence>
<dbReference type="EMBL" id="MIGB01000020">
    <property type="protein sequence ID" value="OSY38873.1"/>
    <property type="molecule type" value="Genomic_DNA"/>
</dbReference>